<protein>
    <recommendedName>
        <fullName evidence="1">Tyrosine specific protein phosphatases domain-containing protein</fullName>
    </recommendedName>
</protein>
<reference evidence="2" key="1">
    <citation type="journal article" date="2020" name="Stud. Mycol.">
        <title>101 Dothideomycetes genomes: a test case for predicting lifestyles and emergence of pathogens.</title>
        <authorList>
            <person name="Haridas S."/>
            <person name="Albert R."/>
            <person name="Binder M."/>
            <person name="Bloem J."/>
            <person name="Labutti K."/>
            <person name="Salamov A."/>
            <person name="Andreopoulos B."/>
            <person name="Baker S."/>
            <person name="Barry K."/>
            <person name="Bills G."/>
            <person name="Bluhm B."/>
            <person name="Cannon C."/>
            <person name="Castanera R."/>
            <person name="Culley D."/>
            <person name="Daum C."/>
            <person name="Ezra D."/>
            <person name="Gonzalez J."/>
            <person name="Henrissat B."/>
            <person name="Kuo A."/>
            <person name="Liang C."/>
            <person name="Lipzen A."/>
            <person name="Lutzoni F."/>
            <person name="Magnuson J."/>
            <person name="Mondo S."/>
            <person name="Nolan M."/>
            <person name="Ohm R."/>
            <person name="Pangilinan J."/>
            <person name="Park H.-J."/>
            <person name="Ramirez L."/>
            <person name="Alfaro M."/>
            <person name="Sun H."/>
            <person name="Tritt A."/>
            <person name="Yoshinaga Y."/>
            <person name="Zwiers L.-H."/>
            <person name="Turgeon B."/>
            <person name="Goodwin S."/>
            <person name="Spatafora J."/>
            <person name="Crous P."/>
            <person name="Grigoriev I."/>
        </authorList>
    </citation>
    <scope>NUCLEOTIDE SEQUENCE</scope>
    <source>
        <strain evidence="2">CBS 175.79</strain>
    </source>
</reference>
<evidence type="ECO:0000313" key="3">
    <source>
        <dbReference type="Proteomes" id="UP000799778"/>
    </source>
</evidence>
<dbReference type="Proteomes" id="UP000799778">
    <property type="component" value="Unassembled WGS sequence"/>
</dbReference>
<evidence type="ECO:0000259" key="1">
    <source>
        <dbReference type="PROSITE" id="PS50056"/>
    </source>
</evidence>
<dbReference type="OrthoDB" id="449382at2759"/>
<dbReference type="GeneID" id="54285248"/>
<dbReference type="GO" id="GO:0004721">
    <property type="term" value="F:phosphoprotein phosphatase activity"/>
    <property type="evidence" value="ECO:0007669"/>
    <property type="project" value="InterPro"/>
</dbReference>
<dbReference type="Gene3D" id="3.90.190.10">
    <property type="entry name" value="Protein tyrosine phosphatase superfamily"/>
    <property type="match status" value="1"/>
</dbReference>
<feature type="domain" description="Tyrosine specific protein phosphatases" evidence="1">
    <location>
        <begin position="158"/>
        <end position="229"/>
    </location>
</feature>
<accession>A0A6A5XR35</accession>
<keyword evidence="3" id="KW-1185">Reference proteome</keyword>
<proteinExistence type="predicted"/>
<gene>
    <name evidence="2" type="ORF">BU24DRAFT_421940</name>
</gene>
<dbReference type="InterPro" id="IPR029021">
    <property type="entry name" value="Prot-tyrosine_phosphatase-like"/>
</dbReference>
<dbReference type="PANTHER" id="PTHR31126:SF1">
    <property type="entry name" value="TYROSINE SPECIFIC PROTEIN PHOSPHATASES DOMAIN-CONTAINING PROTEIN"/>
    <property type="match status" value="1"/>
</dbReference>
<name>A0A6A5XR35_9PLEO</name>
<evidence type="ECO:0000313" key="2">
    <source>
        <dbReference type="EMBL" id="KAF2015642.1"/>
    </source>
</evidence>
<dbReference type="EMBL" id="ML978069">
    <property type="protein sequence ID" value="KAF2015642.1"/>
    <property type="molecule type" value="Genomic_DNA"/>
</dbReference>
<dbReference type="AlphaFoldDB" id="A0A6A5XR35"/>
<dbReference type="RefSeq" id="XP_033383981.1">
    <property type="nucleotide sequence ID" value="XM_033527851.1"/>
</dbReference>
<dbReference type="InterPro" id="IPR026893">
    <property type="entry name" value="Tyr/Ser_Pase_IphP-type"/>
</dbReference>
<dbReference type="InterPro" id="IPR016130">
    <property type="entry name" value="Tyr_Pase_AS"/>
</dbReference>
<sequence length="342" mass="37639">MAAELPQPPFYAIKNIDNLRDAALFPGGLNTTSGGKIREGVLYRSADPSKLDKDGWSSLRQIGVAHLFDLRSLPELEKGYKGVGQEELPKDANGDSRYPWIDTLEAAGLNRTWTPVFKAEDYSPERLVERYIKYMDKNVEGFVAAYRDILSNAGPAYRTILRYLINLPSPASTGSSKPLGALIHCTAGKDRTGIFFGVLFSYLGVPEEKIAEEYNLTETGLARIRDEVAARLMQSPAFRKYMENNQAGKETSASDLASFMQAGNSNEGADATLVNGAELSPEALEFGRQAALRMVGARKESMLHSLKMAEKEFGGAEKYLRRVCELTDGDLDALRRNLVVPA</sequence>
<dbReference type="SUPFAM" id="SSF52799">
    <property type="entry name" value="(Phosphotyrosine protein) phosphatases II"/>
    <property type="match status" value="1"/>
</dbReference>
<organism evidence="2 3">
    <name type="scientific">Aaosphaeria arxii CBS 175.79</name>
    <dbReference type="NCBI Taxonomy" id="1450172"/>
    <lineage>
        <taxon>Eukaryota</taxon>
        <taxon>Fungi</taxon>
        <taxon>Dikarya</taxon>
        <taxon>Ascomycota</taxon>
        <taxon>Pezizomycotina</taxon>
        <taxon>Dothideomycetes</taxon>
        <taxon>Pleosporomycetidae</taxon>
        <taxon>Pleosporales</taxon>
        <taxon>Pleosporales incertae sedis</taxon>
        <taxon>Aaosphaeria</taxon>
    </lineage>
</organism>
<dbReference type="Pfam" id="PF13350">
    <property type="entry name" value="Y_phosphatase3"/>
    <property type="match status" value="1"/>
</dbReference>
<dbReference type="PANTHER" id="PTHR31126">
    <property type="entry name" value="TYROSINE-PROTEIN PHOSPHATASE"/>
    <property type="match status" value="1"/>
</dbReference>
<dbReference type="PROSITE" id="PS50056">
    <property type="entry name" value="TYR_PHOSPHATASE_2"/>
    <property type="match status" value="1"/>
</dbReference>
<dbReference type="PROSITE" id="PS00383">
    <property type="entry name" value="TYR_PHOSPHATASE_1"/>
    <property type="match status" value="1"/>
</dbReference>
<dbReference type="InterPro" id="IPR000387">
    <property type="entry name" value="Tyr_Pase_dom"/>
</dbReference>